<organism evidence="1 2">
    <name type="scientific">Amborella trichopoda</name>
    <dbReference type="NCBI Taxonomy" id="13333"/>
    <lineage>
        <taxon>Eukaryota</taxon>
        <taxon>Viridiplantae</taxon>
        <taxon>Streptophyta</taxon>
        <taxon>Embryophyta</taxon>
        <taxon>Tracheophyta</taxon>
        <taxon>Spermatophyta</taxon>
        <taxon>Magnoliopsida</taxon>
        <taxon>Amborellales</taxon>
        <taxon>Amborellaceae</taxon>
        <taxon>Amborella</taxon>
    </lineage>
</organism>
<dbReference type="HOGENOM" id="CLU_2761152_0_0_1"/>
<evidence type="ECO:0000313" key="1">
    <source>
        <dbReference type="EMBL" id="ERN10664.1"/>
    </source>
</evidence>
<name>W1PS73_AMBTC</name>
<gene>
    <name evidence="1" type="ORF">AMTR_s00028p00229300</name>
</gene>
<dbReference type="Proteomes" id="UP000017836">
    <property type="component" value="Unassembled WGS sequence"/>
</dbReference>
<sequence>MDIGRGGGGGGEGVEGIRTWERGGVRSVLPAMEDRPMFLSEALEVMVVLQGRQQDSSQINRGKEEKWGKK</sequence>
<dbReference type="EMBL" id="KI392812">
    <property type="protein sequence ID" value="ERN10664.1"/>
    <property type="molecule type" value="Genomic_DNA"/>
</dbReference>
<dbReference type="Gramene" id="ERN10664">
    <property type="protein sequence ID" value="ERN10664"/>
    <property type="gene ID" value="AMTR_s00028p00229300"/>
</dbReference>
<keyword evidence="2" id="KW-1185">Reference proteome</keyword>
<evidence type="ECO:0000313" key="2">
    <source>
        <dbReference type="Proteomes" id="UP000017836"/>
    </source>
</evidence>
<accession>W1PS73</accession>
<dbReference type="AlphaFoldDB" id="W1PS73"/>
<reference evidence="2" key="1">
    <citation type="journal article" date="2013" name="Science">
        <title>The Amborella genome and the evolution of flowering plants.</title>
        <authorList>
            <consortium name="Amborella Genome Project"/>
        </authorList>
    </citation>
    <scope>NUCLEOTIDE SEQUENCE [LARGE SCALE GENOMIC DNA]</scope>
</reference>
<protein>
    <submittedName>
        <fullName evidence="1">Uncharacterized protein</fullName>
    </submittedName>
</protein>
<proteinExistence type="predicted"/>